<keyword evidence="2" id="KW-1185">Reference proteome</keyword>
<dbReference type="EMBL" id="JACJTD010000052">
    <property type="protein sequence ID" value="MBD2650176.1"/>
    <property type="molecule type" value="Genomic_DNA"/>
</dbReference>
<proteinExistence type="predicted"/>
<comment type="caution">
    <text evidence="1">The sequence shown here is derived from an EMBL/GenBank/DDBJ whole genome shotgun (WGS) entry which is preliminary data.</text>
</comment>
<evidence type="ECO:0000313" key="2">
    <source>
        <dbReference type="Proteomes" id="UP000643580"/>
    </source>
</evidence>
<protein>
    <submittedName>
        <fullName evidence="1">Uncharacterized protein</fullName>
    </submittedName>
</protein>
<organism evidence="1 2">
    <name type="scientific">Nostoc foliaceum FACHB-393</name>
    <dbReference type="NCBI Taxonomy" id="2692915"/>
    <lineage>
        <taxon>Bacteria</taxon>
        <taxon>Bacillati</taxon>
        <taxon>Cyanobacteriota</taxon>
        <taxon>Cyanophyceae</taxon>
        <taxon>Nostocales</taxon>
        <taxon>Nostocaceae</taxon>
        <taxon>Nostoc</taxon>
        <taxon>Nostoc foliaceum</taxon>
    </lineage>
</organism>
<accession>A0ABR8IF25</accession>
<name>A0ABR8IF25_9NOSO</name>
<sequence>MRKSSFLQFPWTFPQTPLGVLLRSNLIQYEKMLHIGHDFLSLVIESRFNSEELEKNRPSFQRGELIGGDRFHSYTSRVSSLFVV</sequence>
<evidence type="ECO:0000313" key="1">
    <source>
        <dbReference type="EMBL" id="MBD2650176.1"/>
    </source>
</evidence>
<gene>
    <name evidence="1" type="ORF">H6G92_29015</name>
</gene>
<reference evidence="1 2" key="1">
    <citation type="journal article" date="2020" name="ISME J.">
        <title>Comparative genomics reveals insights into cyanobacterial evolution and habitat adaptation.</title>
        <authorList>
            <person name="Chen M.Y."/>
            <person name="Teng W.K."/>
            <person name="Zhao L."/>
            <person name="Hu C.X."/>
            <person name="Zhou Y.K."/>
            <person name="Han B.P."/>
            <person name="Song L.R."/>
            <person name="Shu W.S."/>
        </authorList>
    </citation>
    <scope>NUCLEOTIDE SEQUENCE [LARGE SCALE GENOMIC DNA]</scope>
    <source>
        <strain evidence="1 2">FACHB-393</strain>
    </source>
</reference>
<dbReference type="RefSeq" id="WP_190899027.1">
    <property type="nucleotide sequence ID" value="NZ_JACJTD010000052.1"/>
</dbReference>
<dbReference type="Proteomes" id="UP000643580">
    <property type="component" value="Unassembled WGS sequence"/>
</dbReference>